<dbReference type="OrthoDB" id="194139at2759"/>
<evidence type="ECO:0000313" key="11">
    <source>
        <dbReference type="Proteomes" id="UP000054097"/>
    </source>
</evidence>
<dbReference type="FunFam" id="1.25.40.570:FF:000006">
    <property type="entry name" value="COP9 signalosome complex subunit 2"/>
    <property type="match status" value="1"/>
</dbReference>
<dbReference type="InterPro" id="IPR000717">
    <property type="entry name" value="PCI_dom"/>
</dbReference>
<name>A0A0C3AS35_SERVB</name>
<dbReference type="Pfam" id="PF01399">
    <property type="entry name" value="PCI"/>
    <property type="match status" value="1"/>
</dbReference>
<dbReference type="InterPro" id="IPR050871">
    <property type="entry name" value="26S_Proteasome/COP9_Components"/>
</dbReference>
<evidence type="ECO:0000256" key="2">
    <source>
        <dbReference type="ARBA" id="ARBA00004496"/>
    </source>
</evidence>
<evidence type="ECO:0000256" key="8">
    <source>
        <dbReference type="SAM" id="MobiDB-lite"/>
    </source>
</evidence>
<feature type="region of interest" description="Disordered" evidence="8">
    <location>
        <begin position="449"/>
        <end position="470"/>
    </location>
</feature>
<evidence type="ECO:0000256" key="3">
    <source>
        <dbReference type="ARBA" id="ARBA00009318"/>
    </source>
</evidence>
<reference evidence="10 11" key="1">
    <citation type="submission" date="2014-04" db="EMBL/GenBank/DDBJ databases">
        <authorList>
            <consortium name="DOE Joint Genome Institute"/>
            <person name="Kuo A."/>
            <person name="Zuccaro A."/>
            <person name="Kohler A."/>
            <person name="Nagy L.G."/>
            <person name="Floudas D."/>
            <person name="Copeland A."/>
            <person name="Barry K.W."/>
            <person name="Cichocki N."/>
            <person name="Veneault-Fourrey C."/>
            <person name="LaButti K."/>
            <person name="Lindquist E.A."/>
            <person name="Lipzen A."/>
            <person name="Lundell T."/>
            <person name="Morin E."/>
            <person name="Murat C."/>
            <person name="Sun H."/>
            <person name="Tunlid A."/>
            <person name="Henrissat B."/>
            <person name="Grigoriev I.V."/>
            <person name="Hibbett D.S."/>
            <person name="Martin F."/>
            <person name="Nordberg H.P."/>
            <person name="Cantor M.N."/>
            <person name="Hua S.X."/>
        </authorList>
    </citation>
    <scope>NUCLEOTIDE SEQUENCE [LARGE SCALE GENOMIC DNA]</scope>
    <source>
        <strain evidence="10 11">MAFF 305830</strain>
    </source>
</reference>
<evidence type="ECO:0000256" key="4">
    <source>
        <dbReference type="ARBA" id="ARBA00014879"/>
    </source>
</evidence>
<dbReference type="PROSITE" id="PS50250">
    <property type="entry name" value="PCI"/>
    <property type="match status" value="1"/>
</dbReference>
<organism evidence="10 11">
    <name type="scientific">Serendipita vermifera MAFF 305830</name>
    <dbReference type="NCBI Taxonomy" id="933852"/>
    <lineage>
        <taxon>Eukaryota</taxon>
        <taxon>Fungi</taxon>
        <taxon>Dikarya</taxon>
        <taxon>Basidiomycota</taxon>
        <taxon>Agaricomycotina</taxon>
        <taxon>Agaricomycetes</taxon>
        <taxon>Sebacinales</taxon>
        <taxon>Serendipitaceae</taxon>
        <taxon>Serendipita</taxon>
    </lineage>
</organism>
<proteinExistence type="inferred from homology"/>
<dbReference type="SMART" id="SM00088">
    <property type="entry name" value="PINT"/>
    <property type="match status" value="1"/>
</dbReference>
<keyword evidence="7" id="KW-0539">Nucleus</keyword>
<protein>
    <recommendedName>
        <fullName evidence="4">COP9 signalosome complex subunit 2</fullName>
    </recommendedName>
</protein>
<keyword evidence="11" id="KW-1185">Reference proteome</keyword>
<dbReference type="HOGENOM" id="CLU_028981_0_1_1"/>
<keyword evidence="5" id="KW-0963">Cytoplasm</keyword>
<evidence type="ECO:0000256" key="5">
    <source>
        <dbReference type="ARBA" id="ARBA00022490"/>
    </source>
</evidence>
<evidence type="ECO:0000259" key="9">
    <source>
        <dbReference type="PROSITE" id="PS50250"/>
    </source>
</evidence>
<dbReference type="Proteomes" id="UP000054097">
    <property type="component" value="Unassembled WGS sequence"/>
</dbReference>
<dbReference type="SUPFAM" id="SSF46785">
    <property type="entry name" value="Winged helix' DNA-binding domain"/>
    <property type="match status" value="1"/>
</dbReference>
<comment type="similarity">
    <text evidence="3">Belongs to the CSN2 family.</text>
</comment>
<gene>
    <name evidence="10" type="ORF">M408DRAFT_332720</name>
</gene>
<feature type="region of interest" description="Disordered" evidence="8">
    <location>
        <begin position="1"/>
        <end position="36"/>
    </location>
</feature>
<feature type="compositionally biased region" description="Acidic residues" evidence="8">
    <location>
        <begin position="1"/>
        <end position="15"/>
    </location>
</feature>
<feature type="domain" description="PCI" evidence="9">
    <location>
        <begin position="253"/>
        <end position="422"/>
    </location>
</feature>
<evidence type="ECO:0000313" key="10">
    <source>
        <dbReference type="EMBL" id="KIM22859.1"/>
    </source>
</evidence>
<evidence type="ECO:0000256" key="1">
    <source>
        <dbReference type="ARBA" id="ARBA00004123"/>
    </source>
</evidence>
<sequence>MDDEDADYMEEDDFEYSGSGSGGDDGNGGEDDLENRYYLAKGKKEEDPEAALKDFKSIVEAEKEKAEWGFKALKQSTKLLYLVLHRPAQALETYRQLLTYTKSAVTRNYSEKTINNILDYVGGGKGGKVEVDVLEKFYEATRTALKEAKNERLSVKTNLKLAKLWLDRGEYSRLKRLLADLQASTQQGGDEDQSAKGTLLQEIYALEIQMYNETKNYKKLKEIYYASAQVTSAISHPRVVGVIKECGGKMWMREKQWERASEDFFSSFHNYDEAGSPQRIQVLKYLVLAYLLMGSEIDPFDSQETKPYKSNPQIKAVTDLVTAYQRREVHEAEKILRENQSTFTDDPFIKSYIGDLLRALRTQYLIALIKPYTRLDLSFLARQLNIEKAEVEEILIGLILEGKVEGRIDQVAQRLELDKHQILEKRRYQALDQWTATLENIHAAVVNKTAGRGGGGPDPFDFEGPRWRLE</sequence>
<dbReference type="InterPro" id="IPR036390">
    <property type="entry name" value="WH_DNA-bd_sf"/>
</dbReference>
<dbReference type="AlphaFoldDB" id="A0A0C3AS35"/>
<evidence type="ECO:0000256" key="6">
    <source>
        <dbReference type="ARBA" id="ARBA00022790"/>
    </source>
</evidence>
<dbReference type="Gene3D" id="1.25.40.570">
    <property type="match status" value="1"/>
</dbReference>
<accession>A0A0C3AS35</accession>
<reference evidence="11" key="2">
    <citation type="submission" date="2015-01" db="EMBL/GenBank/DDBJ databases">
        <title>Evolutionary Origins and Diversification of the Mycorrhizal Mutualists.</title>
        <authorList>
            <consortium name="DOE Joint Genome Institute"/>
            <consortium name="Mycorrhizal Genomics Consortium"/>
            <person name="Kohler A."/>
            <person name="Kuo A."/>
            <person name="Nagy L.G."/>
            <person name="Floudas D."/>
            <person name="Copeland A."/>
            <person name="Barry K.W."/>
            <person name="Cichocki N."/>
            <person name="Veneault-Fourrey C."/>
            <person name="LaButti K."/>
            <person name="Lindquist E.A."/>
            <person name="Lipzen A."/>
            <person name="Lundell T."/>
            <person name="Morin E."/>
            <person name="Murat C."/>
            <person name="Riley R."/>
            <person name="Ohm R."/>
            <person name="Sun H."/>
            <person name="Tunlid A."/>
            <person name="Henrissat B."/>
            <person name="Grigoriev I.V."/>
            <person name="Hibbett D.S."/>
            <person name="Martin F."/>
        </authorList>
    </citation>
    <scope>NUCLEOTIDE SEQUENCE [LARGE SCALE GENOMIC DNA]</scope>
    <source>
        <strain evidence="11">MAFF 305830</strain>
    </source>
</reference>
<dbReference type="EMBL" id="KN824347">
    <property type="protein sequence ID" value="KIM22859.1"/>
    <property type="molecule type" value="Genomic_DNA"/>
</dbReference>
<evidence type="ECO:0000256" key="7">
    <source>
        <dbReference type="ARBA" id="ARBA00023242"/>
    </source>
</evidence>
<dbReference type="SMART" id="SM00753">
    <property type="entry name" value="PAM"/>
    <property type="match status" value="1"/>
</dbReference>
<keyword evidence="6" id="KW-0736">Signalosome</keyword>
<dbReference type="STRING" id="933852.A0A0C3AS35"/>
<dbReference type="GO" id="GO:0005737">
    <property type="term" value="C:cytoplasm"/>
    <property type="evidence" value="ECO:0007669"/>
    <property type="project" value="UniProtKB-SubCell"/>
</dbReference>
<dbReference type="GO" id="GO:0008180">
    <property type="term" value="C:COP9 signalosome"/>
    <property type="evidence" value="ECO:0007669"/>
    <property type="project" value="UniProtKB-KW"/>
</dbReference>
<comment type="subcellular location">
    <subcellularLocation>
        <location evidence="2">Cytoplasm</location>
    </subcellularLocation>
    <subcellularLocation>
        <location evidence="1">Nucleus</location>
    </subcellularLocation>
</comment>
<dbReference type="PANTHER" id="PTHR10678">
    <property type="entry name" value="26S PROTEASOME NON-ATPASE REGULATORY SUBUNIT 11/COP9 SIGNALOSOME COMPLEX SUBUNIT 2"/>
    <property type="match status" value="1"/>
</dbReference>